<accession>M5ACB4</accession>
<protein>
    <recommendedName>
        <fullName evidence="1">Core domain-containing protein</fullName>
    </recommendedName>
</protein>
<dbReference type="Proteomes" id="UP000012042">
    <property type="component" value="Chromosome"/>
</dbReference>
<dbReference type="Gene3D" id="2.60.300.12">
    <property type="entry name" value="HesB-like domain"/>
    <property type="match status" value="1"/>
</dbReference>
<dbReference type="EMBL" id="AP012167">
    <property type="protein sequence ID" value="BAN06035.1"/>
    <property type="molecule type" value="Genomic_DNA"/>
</dbReference>
<dbReference type="Pfam" id="PF01521">
    <property type="entry name" value="Fe-S_biosyn"/>
    <property type="match status" value="1"/>
</dbReference>
<proteinExistence type="predicted"/>
<dbReference type="PATRIC" id="fig|1001583.3.peg.390"/>
<evidence type="ECO:0000259" key="1">
    <source>
        <dbReference type="Pfam" id="PF01521"/>
    </source>
</evidence>
<dbReference type="KEGG" id="lbk:LVISKB_0400"/>
<name>M5ACB4_LEVBR</name>
<evidence type="ECO:0000313" key="3">
    <source>
        <dbReference type="Proteomes" id="UP000012042"/>
    </source>
</evidence>
<gene>
    <name evidence="2" type="ORF">LVISKB_0400</name>
</gene>
<organism evidence="2 3">
    <name type="scientific">Levilactobacillus brevis KB290</name>
    <dbReference type="NCBI Taxonomy" id="1001583"/>
    <lineage>
        <taxon>Bacteria</taxon>
        <taxon>Bacillati</taxon>
        <taxon>Bacillota</taxon>
        <taxon>Bacilli</taxon>
        <taxon>Lactobacillales</taxon>
        <taxon>Lactobacillaceae</taxon>
        <taxon>Levilactobacillus</taxon>
    </lineage>
</organism>
<dbReference type="HOGENOM" id="CLU_141575_1_1_9"/>
<sequence length="145" mass="15993">MGIIFGKRDLMMKITMTAAAKDFLRNHVQPDTVLLLTLDDGSNRYSTLGGSCAIGDKFQFVALTEKDPAYAIPVENDAGIQLWTNADTELYLNNGLTLDRVFNQLALRDDTGILDSAVGLITYSAEEKSKLDLKKEMQTLGTRIC</sequence>
<reference evidence="2 3" key="1">
    <citation type="journal article" date="2013" name="PLoS ONE">
        <title>Genomic Analysis by Deep Sequencing of the Probiotic Lactobacillus brevis KB290 Harboring Nine Plasmids Reveals Genomic Stability.</title>
        <authorList>
            <person name="Fukao M."/>
            <person name="Oshima K."/>
            <person name="Morita H."/>
            <person name="Toh H."/>
            <person name="Suda W."/>
            <person name="Kim S.W."/>
            <person name="Suzuki S."/>
            <person name="Yakabe T."/>
            <person name="Hattori M."/>
            <person name="Yajima N."/>
        </authorList>
    </citation>
    <scope>NUCLEOTIDE SEQUENCE [LARGE SCALE GENOMIC DNA]</scope>
    <source>
        <strain evidence="2 3">KB290</strain>
    </source>
</reference>
<dbReference type="InterPro" id="IPR000361">
    <property type="entry name" value="ATAP_core_dom"/>
</dbReference>
<dbReference type="InterPro" id="IPR035903">
    <property type="entry name" value="HesB-like_dom_sf"/>
</dbReference>
<dbReference type="AlphaFoldDB" id="M5ACB4"/>
<dbReference type="SUPFAM" id="SSF89360">
    <property type="entry name" value="HesB-like domain"/>
    <property type="match status" value="1"/>
</dbReference>
<evidence type="ECO:0000313" key="2">
    <source>
        <dbReference type="EMBL" id="BAN06035.1"/>
    </source>
</evidence>
<feature type="domain" description="Core" evidence="1">
    <location>
        <begin position="12"/>
        <end position="121"/>
    </location>
</feature>